<evidence type="ECO:0000313" key="1">
    <source>
        <dbReference type="EMBL" id="RIA90704.1"/>
    </source>
</evidence>
<sequence>MTKKFVKGIFYSLITRTPNFNKKVESQRNQFDKIKVKADASKEHREPNILASYMISEILQEIFNHLADTFSYNGTYDLHAYSNLYSCILVNRHWCRNAIIILWRQPFHPCLDSGHMVVNTYLSFLDKEERKFLLSEGIHNLPSHCISKNYLFDYPIYFKHLHQQSFYFSVENWRYNNLQKQSNDATNLLMTSLLKLFYKKSGQLCRFKLYNLVGLIRDGMNIVSNKYKYDEYSEVCKFILPVQQLTITGTFDNSSCMIILSKLCTNVVSHSLNILMLLQIFQPNFLNVYTKFFFYIYKYIYV</sequence>
<name>A0A397T6Q0_9GLOM</name>
<protein>
    <recommendedName>
        <fullName evidence="3">F-box domain-containing protein</fullName>
    </recommendedName>
</protein>
<evidence type="ECO:0008006" key="3">
    <source>
        <dbReference type="Google" id="ProtNLM"/>
    </source>
</evidence>
<dbReference type="AlphaFoldDB" id="A0A397T6Q0"/>
<dbReference type="Proteomes" id="UP000265703">
    <property type="component" value="Unassembled WGS sequence"/>
</dbReference>
<dbReference type="EMBL" id="QKYT01000173">
    <property type="protein sequence ID" value="RIA90704.1"/>
    <property type="molecule type" value="Genomic_DNA"/>
</dbReference>
<proteinExistence type="predicted"/>
<keyword evidence="2" id="KW-1185">Reference proteome</keyword>
<dbReference type="OrthoDB" id="2391371at2759"/>
<accession>A0A397T6Q0</accession>
<reference evidence="1 2" key="1">
    <citation type="submission" date="2018-06" db="EMBL/GenBank/DDBJ databases">
        <title>Comparative genomics reveals the genomic features of Rhizophagus irregularis, R. cerebriforme, R. diaphanum and Gigaspora rosea, and their symbiotic lifestyle signature.</title>
        <authorList>
            <person name="Morin E."/>
            <person name="San Clemente H."/>
            <person name="Chen E.C.H."/>
            <person name="De La Providencia I."/>
            <person name="Hainaut M."/>
            <person name="Kuo A."/>
            <person name="Kohler A."/>
            <person name="Murat C."/>
            <person name="Tang N."/>
            <person name="Roy S."/>
            <person name="Loubradou J."/>
            <person name="Henrissat B."/>
            <person name="Grigoriev I.V."/>
            <person name="Corradi N."/>
            <person name="Roux C."/>
            <person name="Martin F.M."/>
        </authorList>
    </citation>
    <scope>NUCLEOTIDE SEQUENCE [LARGE SCALE GENOMIC DNA]</scope>
    <source>
        <strain evidence="1 2">DAOM 227022</strain>
    </source>
</reference>
<organism evidence="1 2">
    <name type="scientific">Glomus cerebriforme</name>
    <dbReference type="NCBI Taxonomy" id="658196"/>
    <lineage>
        <taxon>Eukaryota</taxon>
        <taxon>Fungi</taxon>
        <taxon>Fungi incertae sedis</taxon>
        <taxon>Mucoromycota</taxon>
        <taxon>Glomeromycotina</taxon>
        <taxon>Glomeromycetes</taxon>
        <taxon>Glomerales</taxon>
        <taxon>Glomeraceae</taxon>
        <taxon>Glomus</taxon>
    </lineage>
</organism>
<gene>
    <name evidence="1" type="ORF">C1645_769297</name>
</gene>
<comment type="caution">
    <text evidence="1">The sequence shown here is derived from an EMBL/GenBank/DDBJ whole genome shotgun (WGS) entry which is preliminary data.</text>
</comment>
<evidence type="ECO:0000313" key="2">
    <source>
        <dbReference type="Proteomes" id="UP000265703"/>
    </source>
</evidence>